<evidence type="ECO:0000313" key="2">
    <source>
        <dbReference type="EMBL" id="VFQ93112.1"/>
    </source>
</evidence>
<keyword evidence="3" id="KW-1185">Reference proteome</keyword>
<dbReference type="OrthoDB" id="1836820at2759"/>
<feature type="region of interest" description="Disordered" evidence="1">
    <location>
        <begin position="384"/>
        <end position="415"/>
    </location>
</feature>
<dbReference type="AlphaFoldDB" id="A0A484MVY0"/>
<gene>
    <name evidence="2" type="ORF">CCAM_LOCUS34888</name>
</gene>
<evidence type="ECO:0000256" key="1">
    <source>
        <dbReference type="SAM" id="MobiDB-lite"/>
    </source>
</evidence>
<name>A0A484MVY0_9ASTE</name>
<sequence length="415" mass="47588">MTLPSKAASDFKFNSGAKSEEDEDVTIFFRLHRQIFDYTKDVATLEDKWFSISTRHASPHKDGDKFLPPITREPDQQYYDFCPTPPFAVGPYLFTIRVVDDETDEDAISRRVFYLDTRNIKDGWKEAPRPQGIETCNYCFFQANDNIYALGVFEEFLFDLKCLDCHELSKGWQSLSSISDELSDSPLGFCLYAFKLEYATTAEPATSKICHATRAVIFLLGRRISYDFESNSFDVSESHIGHKFYCRGVGVGDLIYFLRDNQPNKRAILMAYNDRLHKWYPTPVLGLDNSNHALPVGYKLYRRFIVEYPPAKLLVIREGRLCILWADIRSDVTQIHCTKFNVHVKDEQPHAVNVSTQVYRVKGFHTENLEAVFSSSETIRQFLERESSQAGRPSESQPGKAHKGKGVRRQCNGSS</sequence>
<accession>A0A484MVY0</accession>
<feature type="compositionally biased region" description="Polar residues" evidence="1">
    <location>
        <begin position="388"/>
        <end position="397"/>
    </location>
</feature>
<reference evidence="2 3" key="1">
    <citation type="submission" date="2018-04" db="EMBL/GenBank/DDBJ databases">
        <authorList>
            <person name="Vogel A."/>
        </authorList>
    </citation>
    <scope>NUCLEOTIDE SEQUENCE [LARGE SCALE GENOMIC DNA]</scope>
</reference>
<proteinExistence type="predicted"/>
<evidence type="ECO:0000313" key="3">
    <source>
        <dbReference type="Proteomes" id="UP000595140"/>
    </source>
</evidence>
<organism evidence="2 3">
    <name type="scientific">Cuscuta campestris</name>
    <dbReference type="NCBI Taxonomy" id="132261"/>
    <lineage>
        <taxon>Eukaryota</taxon>
        <taxon>Viridiplantae</taxon>
        <taxon>Streptophyta</taxon>
        <taxon>Embryophyta</taxon>
        <taxon>Tracheophyta</taxon>
        <taxon>Spermatophyta</taxon>
        <taxon>Magnoliopsida</taxon>
        <taxon>eudicotyledons</taxon>
        <taxon>Gunneridae</taxon>
        <taxon>Pentapetalae</taxon>
        <taxon>asterids</taxon>
        <taxon>lamiids</taxon>
        <taxon>Solanales</taxon>
        <taxon>Convolvulaceae</taxon>
        <taxon>Cuscuteae</taxon>
        <taxon>Cuscuta</taxon>
        <taxon>Cuscuta subgen. Grammica</taxon>
        <taxon>Cuscuta sect. Cleistogrammica</taxon>
    </lineage>
</organism>
<protein>
    <submittedName>
        <fullName evidence="2">Uncharacterized protein</fullName>
    </submittedName>
</protein>
<dbReference type="Proteomes" id="UP000595140">
    <property type="component" value="Unassembled WGS sequence"/>
</dbReference>
<dbReference type="EMBL" id="OOIL02004817">
    <property type="protein sequence ID" value="VFQ93112.1"/>
    <property type="molecule type" value="Genomic_DNA"/>
</dbReference>